<dbReference type="EMBL" id="LR134317">
    <property type="protein sequence ID" value="VEF08945.1"/>
    <property type="molecule type" value="Genomic_DNA"/>
</dbReference>
<organism evidence="1 2">
    <name type="scientific">Streptococcus equi subsp. zooepidemicus</name>
    <dbReference type="NCBI Taxonomy" id="40041"/>
    <lineage>
        <taxon>Bacteria</taxon>
        <taxon>Bacillati</taxon>
        <taxon>Bacillota</taxon>
        <taxon>Bacilli</taxon>
        <taxon>Lactobacillales</taxon>
        <taxon>Streptococcaceae</taxon>
        <taxon>Streptococcus</taxon>
    </lineage>
</organism>
<dbReference type="Gene3D" id="3.40.30.10">
    <property type="entry name" value="Glutaredoxin"/>
    <property type="match status" value="1"/>
</dbReference>
<gene>
    <name evidence="1" type="ORF">NCTC6180_01660</name>
</gene>
<proteinExistence type="predicted"/>
<dbReference type="RefSeq" id="WP_021320325.1">
    <property type="nucleotide sequence ID" value="NZ_CP046041.1"/>
</dbReference>
<dbReference type="SUPFAM" id="SSF52833">
    <property type="entry name" value="Thioredoxin-like"/>
    <property type="match status" value="1"/>
</dbReference>
<dbReference type="GeneID" id="83704094"/>
<evidence type="ECO:0000313" key="1">
    <source>
        <dbReference type="EMBL" id="VEF08945.1"/>
    </source>
</evidence>
<protein>
    <submittedName>
        <fullName evidence="1">Transporter accessory protein</fullName>
    </submittedName>
</protein>
<sequence>MRKSMKALAIGIVMVICLVGGYYWAIGKAKKPAYAVNTPQFIHERPDVVLRRLENGEQGVYYFGFADCPWCVELLPVLDEALAVSDLQAYAVDTKGKDFTETLRSRLSRFYARYYQNHLSVPFLVTILEDGKVQTHVGTLEKHNAHEEPLTDKQKKELKKIVLALLR</sequence>
<accession>A0A2X3WJR5</accession>
<evidence type="ECO:0000313" key="2">
    <source>
        <dbReference type="Proteomes" id="UP000269903"/>
    </source>
</evidence>
<dbReference type="AlphaFoldDB" id="A0A2X3WJR5"/>
<reference evidence="1 2" key="1">
    <citation type="submission" date="2018-12" db="EMBL/GenBank/DDBJ databases">
        <authorList>
            <consortium name="Pathogen Informatics"/>
        </authorList>
    </citation>
    <scope>NUCLEOTIDE SEQUENCE [LARGE SCALE GENOMIC DNA]</scope>
    <source>
        <strain evidence="1 2">NCTC6180</strain>
    </source>
</reference>
<name>A0A2X3WJR5_STRSZ</name>
<dbReference type="Proteomes" id="UP000269903">
    <property type="component" value="Chromosome"/>
</dbReference>
<dbReference type="InterPro" id="IPR036249">
    <property type="entry name" value="Thioredoxin-like_sf"/>
</dbReference>